<gene>
    <name evidence="1" type="ORF">Cch02nite_45210</name>
</gene>
<evidence type="ECO:0000313" key="1">
    <source>
        <dbReference type="EMBL" id="GIF91077.1"/>
    </source>
</evidence>
<name>A0A8J3NSH4_9ACTN</name>
<evidence type="ECO:0000313" key="2">
    <source>
        <dbReference type="Proteomes" id="UP000619293"/>
    </source>
</evidence>
<dbReference type="AlphaFoldDB" id="A0A8J3NSH4"/>
<sequence>MWTGAIALLGIAASCLLVCLTYELEHGDSWNVGEGAVFEEGARNVAVHELRPGNAVRIAVTVRNPGPLPIALDEVALSSPDVAVDAVTMLEHAGQSAECCRPEDATPFRPVTVGPNDQIMIWLALRVTGVNPYPPCSGFAVETADLRYHVLRFPRTQSLPLRTGIAFRTPCS</sequence>
<keyword evidence="2" id="KW-1185">Reference proteome</keyword>
<protein>
    <submittedName>
        <fullName evidence="1">Uncharacterized protein</fullName>
    </submittedName>
</protein>
<dbReference type="EMBL" id="BONG01000028">
    <property type="protein sequence ID" value="GIF91077.1"/>
    <property type="molecule type" value="Genomic_DNA"/>
</dbReference>
<accession>A0A8J3NSH4</accession>
<organism evidence="1 2">
    <name type="scientific">Catellatospora chokoriensis</name>
    <dbReference type="NCBI Taxonomy" id="310353"/>
    <lineage>
        <taxon>Bacteria</taxon>
        <taxon>Bacillati</taxon>
        <taxon>Actinomycetota</taxon>
        <taxon>Actinomycetes</taxon>
        <taxon>Micromonosporales</taxon>
        <taxon>Micromonosporaceae</taxon>
        <taxon>Catellatospora</taxon>
    </lineage>
</organism>
<reference evidence="1 2" key="1">
    <citation type="submission" date="2021-01" db="EMBL/GenBank/DDBJ databases">
        <title>Whole genome shotgun sequence of Catellatospora chokoriensis NBRC 107358.</title>
        <authorList>
            <person name="Komaki H."/>
            <person name="Tamura T."/>
        </authorList>
    </citation>
    <scope>NUCLEOTIDE SEQUENCE [LARGE SCALE GENOMIC DNA]</scope>
    <source>
        <strain evidence="1 2">NBRC 107358</strain>
    </source>
</reference>
<dbReference type="Proteomes" id="UP000619293">
    <property type="component" value="Unassembled WGS sequence"/>
</dbReference>
<comment type="caution">
    <text evidence="1">The sequence shown here is derived from an EMBL/GenBank/DDBJ whole genome shotgun (WGS) entry which is preliminary data.</text>
</comment>
<proteinExistence type="predicted"/>